<comment type="caution">
    <text evidence="1">The sequence shown here is derived from an EMBL/GenBank/DDBJ whole genome shotgun (WGS) entry which is preliminary data.</text>
</comment>
<name>A0A9P4G8B2_9PLEO</name>
<protein>
    <submittedName>
        <fullName evidence="1">Uncharacterized protein</fullName>
    </submittedName>
</protein>
<dbReference type="Proteomes" id="UP000800039">
    <property type="component" value="Unassembled WGS sequence"/>
</dbReference>
<dbReference type="RefSeq" id="XP_040783449.1">
    <property type="nucleotide sequence ID" value="XM_040937354.1"/>
</dbReference>
<accession>A0A9P4G8B2</accession>
<sequence length="132" mass="15109">MATSGDGSSSRPDWHLVYTEKHVDGTHRLAIQIDGSILKTLFRHSFFLEQQSGTVQHRLSRYSRHQVVKEHGWFKDIDTFTHVCLNQNIPAQATPENLEEEIEIFDLWRSAVLVTLATSHQTLWAPNDGNTI</sequence>
<evidence type="ECO:0000313" key="1">
    <source>
        <dbReference type="EMBL" id="KAF1840886.1"/>
    </source>
</evidence>
<dbReference type="EMBL" id="ML976619">
    <property type="protein sequence ID" value="KAF1840886.1"/>
    <property type="molecule type" value="Genomic_DNA"/>
</dbReference>
<gene>
    <name evidence="1" type="ORF">K460DRAFT_410280</name>
</gene>
<dbReference type="AlphaFoldDB" id="A0A9P4G8B2"/>
<organism evidence="1 2">
    <name type="scientific">Cucurbitaria berberidis CBS 394.84</name>
    <dbReference type="NCBI Taxonomy" id="1168544"/>
    <lineage>
        <taxon>Eukaryota</taxon>
        <taxon>Fungi</taxon>
        <taxon>Dikarya</taxon>
        <taxon>Ascomycota</taxon>
        <taxon>Pezizomycotina</taxon>
        <taxon>Dothideomycetes</taxon>
        <taxon>Pleosporomycetidae</taxon>
        <taxon>Pleosporales</taxon>
        <taxon>Pleosporineae</taxon>
        <taxon>Cucurbitariaceae</taxon>
        <taxon>Cucurbitaria</taxon>
    </lineage>
</organism>
<reference evidence="1" key="1">
    <citation type="submission" date="2020-01" db="EMBL/GenBank/DDBJ databases">
        <authorList>
            <consortium name="DOE Joint Genome Institute"/>
            <person name="Haridas S."/>
            <person name="Albert R."/>
            <person name="Binder M."/>
            <person name="Bloem J."/>
            <person name="Labutti K."/>
            <person name="Salamov A."/>
            <person name="Andreopoulos B."/>
            <person name="Baker S.E."/>
            <person name="Barry K."/>
            <person name="Bills G."/>
            <person name="Bluhm B.H."/>
            <person name="Cannon C."/>
            <person name="Castanera R."/>
            <person name="Culley D.E."/>
            <person name="Daum C."/>
            <person name="Ezra D."/>
            <person name="Gonzalez J.B."/>
            <person name="Henrissat B."/>
            <person name="Kuo A."/>
            <person name="Liang C."/>
            <person name="Lipzen A."/>
            <person name="Lutzoni F."/>
            <person name="Magnuson J."/>
            <person name="Mondo S."/>
            <person name="Nolan M."/>
            <person name="Ohm R."/>
            <person name="Pangilinan J."/>
            <person name="Park H.-J."/>
            <person name="Ramirez L."/>
            <person name="Alfaro M."/>
            <person name="Sun H."/>
            <person name="Tritt A."/>
            <person name="Yoshinaga Y."/>
            <person name="Zwiers L.-H."/>
            <person name="Turgeon B.G."/>
            <person name="Goodwin S.B."/>
            <person name="Spatafora J.W."/>
            <person name="Crous P.W."/>
            <person name="Grigoriev I.V."/>
        </authorList>
    </citation>
    <scope>NUCLEOTIDE SEQUENCE</scope>
    <source>
        <strain evidence="1">CBS 394.84</strain>
    </source>
</reference>
<keyword evidence="2" id="KW-1185">Reference proteome</keyword>
<proteinExistence type="predicted"/>
<evidence type="ECO:0000313" key="2">
    <source>
        <dbReference type="Proteomes" id="UP000800039"/>
    </source>
</evidence>
<dbReference type="GeneID" id="63854604"/>